<evidence type="ECO:0000313" key="2">
    <source>
        <dbReference type="EMBL" id="RHD78675.1"/>
    </source>
</evidence>
<evidence type="ECO:0000313" key="1">
    <source>
        <dbReference type="EMBL" id="MDC2239699.1"/>
    </source>
</evidence>
<dbReference type="EMBL" id="JAQNVG010000154">
    <property type="protein sequence ID" value="MDC2239699.1"/>
    <property type="molecule type" value="Genomic_DNA"/>
</dbReference>
<proteinExistence type="predicted"/>
<dbReference type="RefSeq" id="WP_032535957.1">
    <property type="nucleotide sequence ID" value="NZ_JADNKL010000088.1"/>
</dbReference>
<comment type="caution">
    <text evidence="2">The sequence shown here is derived from an EMBL/GenBank/DDBJ whole genome shotgun (WGS) entry which is preliminary data.</text>
</comment>
<dbReference type="Proteomes" id="UP000284785">
    <property type="component" value="Unassembled WGS sequence"/>
</dbReference>
<name>A0A414H680_BACT4</name>
<reference evidence="1" key="2">
    <citation type="submission" date="2022-10" db="EMBL/GenBank/DDBJ databases">
        <title>Human gut microbiome strain richness.</title>
        <authorList>
            <person name="Chen-Liaw A."/>
        </authorList>
    </citation>
    <scope>NUCLEOTIDE SEQUENCE</scope>
    <source>
        <strain evidence="1">1001283st1_A3_1001283B150304_161114</strain>
    </source>
</reference>
<evidence type="ECO:0008006" key="4">
    <source>
        <dbReference type="Google" id="ProtNLM"/>
    </source>
</evidence>
<protein>
    <recommendedName>
        <fullName evidence="4">DUF4303 domain-containing protein</fullName>
    </recommendedName>
</protein>
<evidence type="ECO:0000313" key="3">
    <source>
        <dbReference type="Proteomes" id="UP000284785"/>
    </source>
</evidence>
<dbReference type="EMBL" id="QSJP01000057">
    <property type="protein sequence ID" value="RHD78675.1"/>
    <property type="molecule type" value="Genomic_DNA"/>
</dbReference>
<organism evidence="2 3">
    <name type="scientific">Bacteroides thetaiotaomicron</name>
    <dbReference type="NCBI Taxonomy" id="818"/>
    <lineage>
        <taxon>Bacteria</taxon>
        <taxon>Pseudomonadati</taxon>
        <taxon>Bacteroidota</taxon>
        <taxon>Bacteroidia</taxon>
        <taxon>Bacteroidales</taxon>
        <taxon>Bacteroidaceae</taxon>
        <taxon>Bacteroides</taxon>
    </lineage>
</organism>
<dbReference type="AlphaFoldDB" id="A0A414H680"/>
<sequence length="195" mass="22844">MNRETLFESFYTKAEKAIKKMGKQNIKDIYAISFWKDNLEDDPRCPVITIGYNTLTQVEVAKRNASSLMEAKWNYAFWLQNEVGTIGGNDKNLRLYFKEANLFYTQQEYSRAEKNGEENKLDEQDDQMQSVFMDIIISVIQELHKKGVIKEQLGKEVPVIVHELEYYDLPIMWTTRSNPKSLIDEFLKSYNDGCL</sequence>
<gene>
    <name evidence="2" type="ORF">DW780_28575</name>
    <name evidence="1" type="ORF">PO127_28595</name>
</gene>
<accession>A0A414H680</accession>
<dbReference type="Proteomes" id="UP001217776">
    <property type="component" value="Unassembled WGS sequence"/>
</dbReference>
<reference evidence="2 3" key="1">
    <citation type="submission" date="2018-08" db="EMBL/GenBank/DDBJ databases">
        <title>A genome reference for cultivated species of the human gut microbiota.</title>
        <authorList>
            <person name="Zou Y."/>
            <person name="Xue W."/>
            <person name="Luo G."/>
        </authorList>
    </citation>
    <scope>NUCLEOTIDE SEQUENCE [LARGE SCALE GENOMIC DNA]</scope>
    <source>
        <strain evidence="2 3">AM30-26</strain>
    </source>
</reference>